<feature type="transmembrane region" description="Helical" evidence="6">
    <location>
        <begin position="134"/>
        <end position="157"/>
    </location>
</feature>
<dbReference type="GO" id="GO:0033228">
    <property type="term" value="P:cysteine export across plasma membrane"/>
    <property type="evidence" value="ECO:0007669"/>
    <property type="project" value="TreeGrafter"/>
</dbReference>
<evidence type="ECO:0000313" key="8">
    <source>
        <dbReference type="Proteomes" id="UP000305131"/>
    </source>
</evidence>
<feature type="transmembrane region" description="Helical" evidence="6">
    <location>
        <begin position="47"/>
        <end position="66"/>
    </location>
</feature>
<dbReference type="PANTHER" id="PTHR30086">
    <property type="entry name" value="ARGININE EXPORTER PROTEIN ARGO"/>
    <property type="match status" value="1"/>
</dbReference>
<evidence type="ECO:0000313" key="7">
    <source>
        <dbReference type="EMBL" id="TLX43313.1"/>
    </source>
</evidence>
<proteinExistence type="predicted"/>
<gene>
    <name evidence="7" type="ORF">FBQ73_09615</name>
</gene>
<comment type="caution">
    <text evidence="7">The sequence shown here is derived from an EMBL/GenBank/DDBJ whole genome shotgun (WGS) entry which is preliminary data.</text>
</comment>
<dbReference type="EMBL" id="VAUP01000022">
    <property type="protein sequence ID" value="TLX43313.1"/>
    <property type="molecule type" value="Genomic_DNA"/>
</dbReference>
<keyword evidence="3 6" id="KW-0812">Transmembrane</keyword>
<evidence type="ECO:0000256" key="6">
    <source>
        <dbReference type="SAM" id="Phobius"/>
    </source>
</evidence>
<organism evidence="7 8">
    <name type="scientific">Xanthobacter autotrophicus</name>
    <dbReference type="NCBI Taxonomy" id="280"/>
    <lineage>
        <taxon>Bacteria</taxon>
        <taxon>Pseudomonadati</taxon>
        <taxon>Pseudomonadota</taxon>
        <taxon>Alphaproteobacteria</taxon>
        <taxon>Hyphomicrobiales</taxon>
        <taxon>Xanthobacteraceae</taxon>
        <taxon>Xanthobacter</taxon>
    </lineage>
</organism>
<dbReference type="OrthoDB" id="6710777at2"/>
<evidence type="ECO:0000256" key="4">
    <source>
        <dbReference type="ARBA" id="ARBA00022989"/>
    </source>
</evidence>
<keyword evidence="4 6" id="KW-1133">Transmembrane helix</keyword>
<evidence type="ECO:0008006" key="9">
    <source>
        <dbReference type="Google" id="ProtNLM"/>
    </source>
</evidence>
<dbReference type="InterPro" id="IPR001123">
    <property type="entry name" value="LeuE-type"/>
</dbReference>
<feature type="transmembrane region" description="Helical" evidence="6">
    <location>
        <begin position="73"/>
        <end position="91"/>
    </location>
</feature>
<evidence type="ECO:0000256" key="3">
    <source>
        <dbReference type="ARBA" id="ARBA00022692"/>
    </source>
</evidence>
<feature type="transmembrane region" description="Helical" evidence="6">
    <location>
        <begin position="169"/>
        <end position="190"/>
    </location>
</feature>
<dbReference type="Proteomes" id="UP000305131">
    <property type="component" value="Unassembled WGS sequence"/>
</dbReference>
<name>A0A6C1KVG2_XANAU</name>
<evidence type="ECO:0000256" key="5">
    <source>
        <dbReference type="ARBA" id="ARBA00023136"/>
    </source>
</evidence>
<keyword evidence="5 6" id="KW-0472">Membrane</keyword>
<dbReference type="AlphaFoldDB" id="A0A6C1KVG2"/>
<sequence length="192" mass="20116">MTRVPTAEFLFAIWGLLLTPGPTNTLLALSGASAGLRRSVRLMPAELAAYLLVVTPLALFGADLLARQPLAASAVKFAAAGWVAFLAVKLWRVEAGRAQMEAITPRRVFVTTLLNPKGLIIGLTLLPHGAAPVFLLHLGLFAASVLMVAAIWAGAGGMMKRDSAEPPLVYRRAAACWLALLAAALVGAALRA</sequence>
<dbReference type="PANTHER" id="PTHR30086:SF20">
    <property type="entry name" value="ARGININE EXPORTER PROTEIN ARGO-RELATED"/>
    <property type="match status" value="1"/>
</dbReference>
<reference evidence="7 8" key="1">
    <citation type="submission" date="2019-05" db="EMBL/GenBank/DDBJ databases">
        <authorList>
            <person name="Zhou X."/>
        </authorList>
    </citation>
    <scope>NUCLEOTIDE SEQUENCE [LARGE SCALE GENOMIC DNA]</scope>
    <source>
        <strain evidence="7 8">DSM 432</strain>
    </source>
</reference>
<keyword evidence="2" id="KW-1003">Cell membrane</keyword>
<protein>
    <recommendedName>
        <fullName evidence="9">Threonine transporter RhtB</fullName>
    </recommendedName>
</protein>
<comment type="subcellular location">
    <subcellularLocation>
        <location evidence="1">Cell membrane</location>
        <topology evidence="1">Multi-pass membrane protein</topology>
    </subcellularLocation>
</comment>
<evidence type="ECO:0000256" key="1">
    <source>
        <dbReference type="ARBA" id="ARBA00004651"/>
    </source>
</evidence>
<dbReference type="GO" id="GO:0005886">
    <property type="term" value="C:plasma membrane"/>
    <property type="evidence" value="ECO:0007669"/>
    <property type="project" value="UniProtKB-SubCell"/>
</dbReference>
<dbReference type="GO" id="GO:0015171">
    <property type="term" value="F:amino acid transmembrane transporter activity"/>
    <property type="evidence" value="ECO:0007669"/>
    <property type="project" value="TreeGrafter"/>
</dbReference>
<evidence type="ECO:0000256" key="2">
    <source>
        <dbReference type="ARBA" id="ARBA00022475"/>
    </source>
</evidence>
<accession>A0A6C1KVG2</accession>